<dbReference type="AlphaFoldDB" id="A0ABD3MTX6"/>
<evidence type="ECO:0008006" key="4">
    <source>
        <dbReference type="Google" id="ProtNLM"/>
    </source>
</evidence>
<evidence type="ECO:0000313" key="3">
    <source>
        <dbReference type="Proteomes" id="UP001530400"/>
    </source>
</evidence>
<dbReference type="PANTHER" id="PTHR37471:SF1">
    <property type="entry name" value="AB HYDROLASE-1 DOMAIN-CONTAINING PROTEIN"/>
    <property type="match status" value="1"/>
</dbReference>
<feature type="transmembrane region" description="Helical" evidence="1">
    <location>
        <begin position="262"/>
        <end position="284"/>
    </location>
</feature>
<dbReference type="SUPFAM" id="SSF53474">
    <property type="entry name" value="alpha/beta-Hydrolases"/>
    <property type="match status" value="1"/>
</dbReference>
<name>A0ABD3MTX6_9STRA</name>
<dbReference type="Gene3D" id="3.40.50.1820">
    <property type="entry name" value="alpha/beta hydrolase"/>
    <property type="match status" value="1"/>
</dbReference>
<feature type="transmembrane region" description="Helical" evidence="1">
    <location>
        <begin position="314"/>
        <end position="337"/>
    </location>
</feature>
<evidence type="ECO:0000313" key="2">
    <source>
        <dbReference type="EMBL" id="KAL3766634.1"/>
    </source>
</evidence>
<dbReference type="InterPro" id="IPR029058">
    <property type="entry name" value="AB_hydrolase_fold"/>
</dbReference>
<dbReference type="EMBL" id="JALLPJ020001382">
    <property type="protein sequence ID" value="KAL3766634.1"/>
    <property type="molecule type" value="Genomic_DNA"/>
</dbReference>
<keyword evidence="1" id="KW-0472">Membrane</keyword>
<keyword evidence="3" id="KW-1185">Reference proteome</keyword>
<protein>
    <recommendedName>
        <fullName evidence="4">AB hydrolase-1 domain-containing protein</fullName>
    </recommendedName>
</protein>
<accession>A0ABD3MTX6</accession>
<sequence>MLLSPLIALLPPPGSAIFTLILVYILFEIGFFFHYHRILLPRANNINLSSPPAPYRDYPTIQDRIQLLQRIMDRLAKRCHNDVNNTSKSEIYYNFIESWFITPNQDVYYEQFSKQFDLATLDVGLCPPPPPMLRMAWSSSVDKDEGVGGKLGGSSSESSLNEVVGVVTKVGERRDAKIANCSDGSRKLGRLQKDNMDEFLSWAFFGVHYSTIQSSHEMMQALDEFYQLLESEADLTFEAGRNANFTPRCFTFEQVNSMYRPYIVYAAVALMRMAAITMLLLIGFRQYTCERGLRYWYRRGAKSSTEEQNKQSPFLFFHGIAPGGYAPYLPMIFFGLLRDTSKERDIFFFENEPVSYSMCFDAVSEEDTVHGVLEALEKHVGASPSERNLTLCGHSLGSCQLSMMVKSPQLRKRIQNLILIDPVSILLSEPDVMINFLYTRRENEEIQVEDASNNWAFRLIRFFHESKIHLVASSELFIEHYLRRNFAWYNSELWLDDIELECNVLVCLSEHDEIVNSAKVEIEVFDHNDRLVSTRKCGPMVKHLMWKGVGHAHCITHPEKWNDIHNAMLQMK</sequence>
<evidence type="ECO:0000256" key="1">
    <source>
        <dbReference type="SAM" id="Phobius"/>
    </source>
</evidence>
<keyword evidence="1" id="KW-1133">Transmembrane helix</keyword>
<comment type="caution">
    <text evidence="2">The sequence shown here is derived from an EMBL/GenBank/DDBJ whole genome shotgun (WGS) entry which is preliminary data.</text>
</comment>
<reference evidence="2 3" key="1">
    <citation type="submission" date="2024-10" db="EMBL/GenBank/DDBJ databases">
        <title>Updated reference genomes for cyclostephanoid diatoms.</title>
        <authorList>
            <person name="Roberts W.R."/>
            <person name="Alverson A.J."/>
        </authorList>
    </citation>
    <scope>NUCLEOTIDE SEQUENCE [LARGE SCALE GENOMIC DNA]</scope>
    <source>
        <strain evidence="2 3">AJA010-31</strain>
    </source>
</reference>
<dbReference type="Proteomes" id="UP001530400">
    <property type="component" value="Unassembled WGS sequence"/>
</dbReference>
<keyword evidence="1" id="KW-0812">Transmembrane</keyword>
<feature type="transmembrane region" description="Helical" evidence="1">
    <location>
        <begin position="15"/>
        <end position="35"/>
    </location>
</feature>
<proteinExistence type="predicted"/>
<dbReference type="PANTHER" id="PTHR37471">
    <property type="entry name" value="UNNAMED PRODUCT"/>
    <property type="match status" value="1"/>
</dbReference>
<organism evidence="2 3">
    <name type="scientific">Cyclotella atomus</name>
    <dbReference type="NCBI Taxonomy" id="382360"/>
    <lineage>
        <taxon>Eukaryota</taxon>
        <taxon>Sar</taxon>
        <taxon>Stramenopiles</taxon>
        <taxon>Ochrophyta</taxon>
        <taxon>Bacillariophyta</taxon>
        <taxon>Coscinodiscophyceae</taxon>
        <taxon>Thalassiosirophycidae</taxon>
        <taxon>Stephanodiscales</taxon>
        <taxon>Stephanodiscaceae</taxon>
        <taxon>Cyclotella</taxon>
    </lineage>
</organism>
<gene>
    <name evidence="2" type="ORF">ACHAWO_013981</name>
</gene>